<feature type="binding site" evidence="11">
    <location>
        <position position="499"/>
    </location>
    <ligand>
        <name>Mg(2+)</name>
        <dbReference type="ChEBI" id="CHEBI:18420"/>
        <label>2</label>
    </ligand>
</feature>
<dbReference type="FunFam" id="3.40.50.670:FF:000002">
    <property type="entry name" value="DNA gyrase subunit B"/>
    <property type="match status" value="1"/>
</dbReference>
<evidence type="ECO:0000256" key="2">
    <source>
        <dbReference type="ARBA" id="ARBA00010708"/>
    </source>
</evidence>
<dbReference type="InterPro" id="IPR020568">
    <property type="entry name" value="Ribosomal_Su5_D2-typ_SF"/>
</dbReference>
<keyword evidence="9 11" id="KW-0413">Isomerase</keyword>
<dbReference type="InterPro" id="IPR018522">
    <property type="entry name" value="TopoIIA_CS"/>
</dbReference>
<dbReference type="FunFam" id="3.30.565.10:FF:000002">
    <property type="entry name" value="DNA gyrase subunit B"/>
    <property type="match status" value="1"/>
</dbReference>
<feature type="binding site" evidence="11">
    <location>
        <position position="497"/>
    </location>
    <ligand>
        <name>Mg(2+)</name>
        <dbReference type="ChEBI" id="CHEBI:18420"/>
        <label>2</label>
    </ligand>
</feature>
<dbReference type="InterPro" id="IPR000565">
    <property type="entry name" value="Topo_IIA_B"/>
</dbReference>
<comment type="cofactor">
    <cofactor evidence="11">
        <name>Mg(2+)</name>
        <dbReference type="ChEBI" id="CHEBI:18420"/>
    </cofactor>
    <cofactor evidence="11">
        <name>Mn(2+)</name>
        <dbReference type="ChEBI" id="CHEBI:29035"/>
    </cofactor>
    <cofactor evidence="11">
        <name>Ca(2+)</name>
        <dbReference type="ChEBI" id="CHEBI:29108"/>
    </cofactor>
    <text evidence="11">Binds two Mg(2+) per subunit. The magnesium ions form salt bridges with both the protein and the DNA. Can also accept other divalent metal cations, such as Mn(2+) or Ca(2+).</text>
</comment>
<dbReference type="GO" id="GO:0005737">
    <property type="term" value="C:cytoplasm"/>
    <property type="evidence" value="ECO:0007669"/>
    <property type="project" value="UniProtKB-SubCell"/>
</dbReference>
<dbReference type="KEGG" id="twi:Thewi_0010"/>
<feature type="site" description="Interaction with DNA" evidence="11">
    <location>
        <position position="452"/>
    </location>
</feature>
<dbReference type="InterPro" id="IPR011557">
    <property type="entry name" value="GyrB"/>
</dbReference>
<evidence type="ECO:0000256" key="3">
    <source>
        <dbReference type="ARBA" id="ARBA00022723"/>
    </source>
</evidence>
<dbReference type="FunFam" id="3.30.230.10:FF:000005">
    <property type="entry name" value="DNA gyrase subunit B"/>
    <property type="match status" value="1"/>
</dbReference>
<dbReference type="Proteomes" id="UP000008276">
    <property type="component" value="Chromosome"/>
</dbReference>
<dbReference type="EC" id="5.6.2.2" evidence="11"/>
<evidence type="ECO:0000256" key="8">
    <source>
        <dbReference type="ARBA" id="ARBA00023125"/>
    </source>
</evidence>
<dbReference type="InterPro" id="IPR005740">
    <property type="entry name" value="ParE_type2"/>
</dbReference>
<dbReference type="CDD" id="cd00822">
    <property type="entry name" value="TopoII_Trans_DNA_gyrase"/>
    <property type="match status" value="1"/>
</dbReference>
<dbReference type="InterPro" id="IPR002288">
    <property type="entry name" value="DNA_gyrase_B_C"/>
</dbReference>
<feature type="binding site" evidence="11">
    <location>
        <position position="497"/>
    </location>
    <ligand>
        <name>Mg(2+)</name>
        <dbReference type="ChEBI" id="CHEBI:18420"/>
        <label>1</label>
        <note>catalytic</note>
    </ligand>
</feature>
<keyword evidence="6 11" id="KW-0460">Magnesium</keyword>
<dbReference type="InterPro" id="IPR013760">
    <property type="entry name" value="Topo_IIA-like_dom_sf"/>
</dbReference>
<dbReference type="InterPro" id="IPR036890">
    <property type="entry name" value="HATPase_C_sf"/>
</dbReference>
<dbReference type="SUPFAM" id="SSF56719">
    <property type="entry name" value="Type II DNA topoisomerase"/>
    <property type="match status" value="1"/>
</dbReference>
<dbReference type="Gene3D" id="3.30.565.10">
    <property type="entry name" value="Histidine kinase-like ATPase, C-terminal domain"/>
    <property type="match status" value="1"/>
</dbReference>
<dbReference type="HOGENOM" id="CLU_006146_4_1_9"/>
<dbReference type="Pfam" id="PF00204">
    <property type="entry name" value="DNA_gyraseB"/>
    <property type="match status" value="1"/>
</dbReference>
<keyword evidence="3 11" id="KW-0479">Metal-binding</keyword>
<evidence type="ECO:0000256" key="6">
    <source>
        <dbReference type="ARBA" id="ARBA00022842"/>
    </source>
</evidence>
<dbReference type="InterPro" id="IPR014721">
    <property type="entry name" value="Ribsml_uS5_D2-typ_fold_subgr"/>
</dbReference>
<protein>
    <recommendedName>
        <fullName evidence="11">DNA gyrase subunit B</fullName>
        <ecNumber evidence="11">5.6.2.2</ecNumber>
    </recommendedName>
</protein>
<name>G2MSG5_9THEO</name>
<dbReference type="NCBIfam" id="NF004189">
    <property type="entry name" value="PRK05644.1"/>
    <property type="match status" value="1"/>
</dbReference>
<dbReference type="PRINTS" id="PR00418">
    <property type="entry name" value="TPI2FAMILY"/>
</dbReference>
<dbReference type="Gene3D" id="3.40.50.670">
    <property type="match status" value="1"/>
</dbReference>
<comment type="similarity">
    <text evidence="2 11">Belongs to the type II topoisomerase GyrB family.</text>
</comment>
<dbReference type="Pfam" id="PF01751">
    <property type="entry name" value="Toprim"/>
    <property type="match status" value="1"/>
</dbReference>
<dbReference type="NCBIfam" id="TIGR01059">
    <property type="entry name" value="gyrB"/>
    <property type="match status" value="1"/>
</dbReference>
<dbReference type="GO" id="GO:0005694">
    <property type="term" value="C:chromosome"/>
    <property type="evidence" value="ECO:0007669"/>
    <property type="project" value="InterPro"/>
</dbReference>
<dbReference type="GO" id="GO:0034335">
    <property type="term" value="F:DNA negative supercoiling activity"/>
    <property type="evidence" value="ECO:0007669"/>
    <property type="project" value="UniProtKB-ARBA"/>
</dbReference>
<keyword evidence="5 11" id="KW-0067">ATP-binding</keyword>
<evidence type="ECO:0000256" key="1">
    <source>
        <dbReference type="ARBA" id="ARBA00000185"/>
    </source>
</evidence>
<evidence type="ECO:0000313" key="13">
    <source>
        <dbReference type="EMBL" id="AEM77526.1"/>
    </source>
</evidence>
<dbReference type="AlphaFoldDB" id="G2MSG5"/>
<dbReference type="InterPro" id="IPR013506">
    <property type="entry name" value="Topo_IIA_bsu_dom2"/>
</dbReference>
<dbReference type="PROSITE" id="PS00177">
    <property type="entry name" value="TOPOISOMERASE_II"/>
    <property type="match status" value="1"/>
</dbReference>
<reference evidence="13 14" key="1">
    <citation type="submission" date="2011-08" db="EMBL/GenBank/DDBJ databases">
        <title>Complete sequence of Thermoanaerobacter wiegelii Rt8.B1.</title>
        <authorList>
            <consortium name="US DOE Joint Genome Institute"/>
            <person name="Lucas S."/>
            <person name="Han J."/>
            <person name="Lapidus A."/>
            <person name="Cheng J.-F."/>
            <person name="Goodwin L."/>
            <person name="Pitluck S."/>
            <person name="Peters L."/>
            <person name="Mikhailova N."/>
            <person name="Zeytun A."/>
            <person name="Daligault H."/>
            <person name="Detter J.C."/>
            <person name="Han C."/>
            <person name="Tapia R."/>
            <person name="Land M."/>
            <person name="Hauser L."/>
            <person name="Kyrpides N."/>
            <person name="Ivanova N."/>
            <person name="Pagani I."/>
            <person name="Hemme C."/>
            <person name="Woyke T."/>
        </authorList>
    </citation>
    <scope>NUCLEOTIDE SEQUENCE [LARGE SCALE GENOMIC DNA]</scope>
    <source>
        <strain evidence="13 14">Rt8.B1</strain>
    </source>
</reference>
<dbReference type="InterPro" id="IPR001241">
    <property type="entry name" value="Topo_IIA"/>
</dbReference>
<dbReference type="InterPro" id="IPR034160">
    <property type="entry name" value="TOPRIM_GyrB"/>
</dbReference>
<dbReference type="CDD" id="cd03366">
    <property type="entry name" value="TOPRIM_TopoIIA_GyrB"/>
    <property type="match status" value="1"/>
</dbReference>
<dbReference type="PROSITE" id="PS50880">
    <property type="entry name" value="TOPRIM"/>
    <property type="match status" value="1"/>
</dbReference>
<dbReference type="PANTHER" id="PTHR45866:SF1">
    <property type="entry name" value="DNA GYRASE SUBUNIT B, MITOCHONDRIAL"/>
    <property type="match status" value="1"/>
</dbReference>
<dbReference type="GO" id="GO:0003677">
    <property type="term" value="F:DNA binding"/>
    <property type="evidence" value="ECO:0007669"/>
    <property type="project" value="UniProtKB-KW"/>
</dbReference>
<dbReference type="InterPro" id="IPR006171">
    <property type="entry name" value="TOPRIM_dom"/>
</dbReference>
<proteinExistence type="inferred from homology"/>
<accession>G2MSG5</accession>
<keyword evidence="4 11" id="KW-0547">Nucleotide-binding</keyword>
<keyword evidence="8" id="KW-0238">DNA-binding</keyword>
<comment type="subunit">
    <text evidence="11">Heterotetramer, composed of two GyrA and two GyrB chains. In the heterotetramer, GyrA contains the active site tyrosine that forms a transient covalent intermediate with DNA, while GyrB binds cofactors and catalyzes ATP hydrolysis.</text>
</comment>
<comment type="miscellaneous">
    <text evidence="11">Few gyrases are as efficient as E.coli at forming negative supercoils. Not all organisms have 2 type II topoisomerases; in organisms with a single type II topoisomerase this enzyme also has to decatenate newly replicated chromosomes.</text>
</comment>
<dbReference type="EMBL" id="CP002991">
    <property type="protein sequence ID" value="AEM77526.1"/>
    <property type="molecule type" value="Genomic_DNA"/>
</dbReference>
<evidence type="ECO:0000256" key="5">
    <source>
        <dbReference type="ARBA" id="ARBA00022840"/>
    </source>
</evidence>
<feature type="domain" description="Toprim" evidence="12">
    <location>
        <begin position="418"/>
        <end position="532"/>
    </location>
</feature>
<gene>
    <name evidence="11" type="primary">gyrB</name>
    <name evidence="13" type="ORF">Thewi_0010</name>
</gene>
<comment type="catalytic activity">
    <reaction evidence="1 11">
        <text>ATP-dependent breakage, passage and rejoining of double-stranded DNA.</text>
        <dbReference type="EC" id="5.6.2.2"/>
    </reaction>
</comment>
<dbReference type="PANTHER" id="PTHR45866">
    <property type="entry name" value="DNA GYRASE/TOPOISOMERASE SUBUNIT B"/>
    <property type="match status" value="1"/>
</dbReference>
<dbReference type="eggNOG" id="COG0187">
    <property type="taxonomic scope" value="Bacteria"/>
</dbReference>
<dbReference type="InterPro" id="IPR013759">
    <property type="entry name" value="Topo_IIA_B_C"/>
</dbReference>
<dbReference type="NCBIfam" id="NF011501">
    <property type="entry name" value="PRK14939.1"/>
    <property type="match status" value="1"/>
</dbReference>
<evidence type="ECO:0000256" key="4">
    <source>
        <dbReference type="ARBA" id="ARBA00022741"/>
    </source>
</evidence>
<dbReference type="SUPFAM" id="SSF54211">
    <property type="entry name" value="Ribosomal protein S5 domain 2-like"/>
    <property type="match status" value="1"/>
</dbReference>
<evidence type="ECO:0000259" key="12">
    <source>
        <dbReference type="PROSITE" id="PS50880"/>
    </source>
</evidence>
<comment type="subunit">
    <text evidence="10">Heterotetramer composed of ParC and ParE.</text>
</comment>
<dbReference type="GO" id="GO:0046872">
    <property type="term" value="F:metal ion binding"/>
    <property type="evidence" value="ECO:0007669"/>
    <property type="project" value="UniProtKB-KW"/>
</dbReference>
<dbReference type="Pfam" id="PF00986">
    <property type="entry name" value="DNA_gyraseB_C"/>
    <property type="match status" value="1"/>
</dbReference>
<dbReference type="NCBIfam" id="TIGR01058">
    <property type="entry name" value="parE_Gpos"/>
    <property type="match status" value="1"/>
</dbReference>
<keyword evidence="7 11" id="KW-0799">Topoisomerase</keyword>
<dbReference type="PRINTS" id="PR01159">
    <property type="entry name" value="DNAGYRASEB"/>
</dbReference>
<dbReference type="STRING" id="697303.Thewi_0010"/>
<evidence type="ECO:0000313" key="14">
    <source>
        <dbReference type="Proteomes" id="UP000008276"/>
    </source>
</evidence>
<dbReference type="RefSeq" id="WP_014061982.1">
    <property type="nucleotide sequence ID" value="NC_015958.1"/>
</dbReference>
<evidence type="ECO:0000256" key="10">
    <source>
        <dbReference type="ARBA" id="ARBA00063644"/>
    </source>
</evidence>
<dbReference type="SMART" id="SM00387">
    <property type="entry name" value="HATPase_c"/>
    <property type="match status" value="1"/>
</dbReference>
<comment type="subcellular location">
    <subcellularLocation>
        <location evidence="11">Cytoplasm</location>
    </subcellularLocation>
</comment>
<dbReference type="Pfam" id="PF02518">
    <property type="entry name" value="HATPase_c"/>
    <property type="match status" value="1"/>
</dbReference>
<organism evidence="13 14">
    <name type="scientific">Thermoanaerobacter wiegelii Rt8.B1</name>
    <dbReference type="NCBI Taxonomy" id="697303"/>
    <lineage>
        <taxon>Bacteria</taxon>
        <taxon>Bacillati</taxon>
        <taxon>Bacillota</taxon>
        <taxon>Clostridia</taxon>
        <taxon>Thermoanaerobacterales</taxon>
        <taxon>Thermoanaerobacteraceae</taxon>
        <taxon>Thermoanaerobacter</taxon>
    </lineage>
</organism>
<keyword evidence="14" id="KW-1185">Reference proteome</keyword>
<keyword evidence="11" id="KW-0963">Cytoplasm</keyword>
<sequence length="633" mass="71221">MAKDETYTASQIQILEGLEAVRKRPGMYIGSTGSRGLHHLVYEVVDNSIDEALAGYCKNIVVTIHKDNSITVEDDGRGIPTDIHPKVGKPAVEVALTMLHAGGKFNNDAYKVSGGLHGVGVSVVNALSEKLEVIVKQHGKIYRQIYERGVPKTDLEVIGETEETGTTITFKPDKEIFEETVFDYDVLAQRLRELAFLNKGINIKLIDERHGKEEVFNYEGGIISFVKYLNRNKEVLHEEPIYMEAKNSDYEVEVCMQYNDSYTENIFSFANNIDTREGGTHLVGFKAALTKVINDYARKYGIIKDNEKNLQGEDVREGLTAIVSVKLKNPQFEGQTKTKLGNSEMRSIVENVVTEKLSAFLEENPSVAKVIVEKATQAARAREAARKARELTRRKSALENTTLPGKLADCSEKDPSKCELFLVEGDSAGGSAKSGRNSRFQAILPLRGKILNVEKARLDKILSNEEIRAMITALGTGVGNDFDISKLRYHKIVIMTDADVDGSHIRTLLLTFFYRFMRPLIENGNVYIAQPPLYKITKGKKVYYAYSDRELDKILNEIGRENYTVQRYKGLGEMNADQLWDTTMDPEKRTMLKVTLEDAIAADEIFTILMGDKVEPRREFIEKYAKTVRNLDI</sequence>
<dbReference type="InterPro" id="IPR003594">
    <property type="entry name" value="HATPase_dom"/>
</dbReference>
<comment type="function">
    <text evidence="11">A type II topoisomerase that negatively supercoils closed circular double-stranded (ds) DNA in an ATP-dependent manner to modulate DNA topology and maintain chromosomes in an underwound state. Negative supercoiling favors strand separation, and DNA replication, transcription, recombination and repair, all of which involve strand separation. Also able to catalyze the interconversion of other topological isomers of dsDNA rings, including catenanes and knotted rings. Type II topoisomerases break and join 2 DNA strands simultaneously in an ATP-dependent manner.</text>
</comment>
<dbReference type="GO" id="GO:0006265">
    <property type="term" value="P:DNA topological change"/>
    <property type="evidence" value="ECO:0007669"/>
    <property type="project" value="UniProtKB-UniRule"/>
</dbReference>
<dbReference type="GO" id="GO:0006261">
    <property type="term" value="P:DNA-templated DNA replication"/>
    <property type="evidence" value="ECO:0007669"/>
    <property type="project" value="UniProtKB-UniRule"/>
</dbReference>
<dbReference type="CDD" id="cd16928">
    <property type="entry name" value="HATPase_GyrB-like"/>
    <property type="match status" value="1"/>
</dbReference>
<dbReference type="HAMAP" id="MF_01898">
    <property type="entry name" value="GyrB"/>
    <property type="match status" value="1"/>
</dbReference>
<evidence type="ECO:0000256" key="11">
    <source>
        <dbReference type="HAMAP-Rule" id="MF_01898"/>
    </source>
</evidence>
<evidence type="ECO:0000256" key="9">
    <source>
        <dbReference type="ARBA" id="ARBA00023235"/>
    </source>
</evidence>
<dbReference type="SMART" id="SM00433">
    <property type="entry name" value="TOP2c"/>
    <property type="match status" value="1"/>
</dbReference>
<feature type="binding site" evidence="11">
    <location>
        <position position="424"/>
    </location>
    <ligand>
        <name>Mg(2+)</name>
        <dbReference type="ChEBI" id="CHEBI:18420"/>
        <label>1</label>
        <note>catalytic</note>
    </ligand>
</feature>
<feature type="site" description="Interaction with DNA" evidence="11">
    <location>
        <position position="449"/>
    </location>
</feature>
<dbReference type="SUPFAM" id="SSF55874">
    <property type="entry name" value="ATPase domain of HSP90 chaperone/DNA topoisomerase II/histidine kinase"/>
    <property type="match status" value="1"/>
</dbReference>
<evidence type="ECO:0000256" key="7">
    <source>
        <dbReference type="ARBA" id="ARBA00023029"/>
    </source>
</evidence>
<dbReference type="Gene3D" id="3.30.230.10">
    <property type="match status" value="1"/>
</dbReference>
<dbReference type="GO" id="GO:0005524">
    <property type="term" value="F:ATP binding"/>
    <property type="evidence" value="ECO:0007669"/>
    <property type="project" value="UniProtKB-UniRule"/>
</dbReference>